<keyword evidence="2" id="KW-1185">Reference proteome</keyword>
<dbReference type="RefSeq" id="WP_143133167.1">
    <property type="nucleotide sequence ID" value="NZ_FPBO01000014.1"/>
</dbReference>
<dbReference type="OrthoDB" id="8780197at2"/>
<proteinExistence type="predicted"/>
<evidence type="ECO:0000313" key="1">
    <source>
        <dbReference type="EMBL" id="SFU91022.1"/>
    </source>
</evidence>
<accession>A0A1I7K0S0</accession>
<evidence type="ECO:0000313" key="2">
    <source>
        <dbReference type="Proteomes" id="UP000199391"/>
    </source>
</evidence>
<sequence length="73" mass="7961">MTWNSRLDTHTVQVIRRGIEIDNKHGCAIAWAHMAAHGVPPETILRVLTKPQARRVADDRVADGALQARGGPG</sequence>
<dbReference type="AlphaFoldDB" id="A0A1I7K0S0"/>
<gene>
    <name evidence="1" type="ORF">SAMN05216552_101452</name>
</gene>
<name>A0A1I7K0S0_9BURK</name>
<dbReference type="EMBL" id="FPBO01000014">
    <property type="protein sequence ID" value="SFU91022.1"/>
    <property type="molecule type" value="Genomic_DNA"/>
</dbReference>
<organism evidence="1 2">
    <name type="scientific">Pseudoduganella namucuonensis</name>
    <dbReference type="NCBI Taxonomy" id="1035707"/>
    <lineage>
        <taxon>Bacteria</taxon>
        <taxon>Pseudomonadati</taxon>
        <taxon>Pseudomonadota</taxon>
        <taxon>Betaproteobacteria</taxon>
        <taxon>Burkholderiales</taxon>
        <taxon>Oxalobacteraceae</taxon>
        <taxon>Telluria group</taxon>
        <taxon>Pseudoduganella</taxon>
    </lineage>
</organism>
<dbReference type="Proteomes" id="UP000199391">
    <property type="component" value="Unassembled WGS sequence"/>
</dbReference>
<reference evidence="2" key="1">
    <citation type="submission" date="2016-10" db="EMBL/GenBank/DDBJ databases">
        <authorList>
            <person name="Varghese N."/>
            <person name="Submissions S."/>
        </authorList>
    </citation>
    <scope>NUCLEOTIDE SEQUENCE [LARGE SCALE GENOMIC DNA]</scope>
    <source>
        <strain evidence="2">CGMCC 1.11014</strain>
    </source>
</reference>
<protein>
    <submittedName>
        <fullName evidence="1">Uncharacterized protein</fullName>
    </submittedName>
</protein>